<dbReference type="GO" id="GO:0019213">
    <property type="term" value="F:deacetylase activity"/>
    <property type="evidence" value="ECO:0007669"/>
    <property type="project" value="InterPro"/>
</dbReference>
<evidence type="ECO:0000313" key="3">
    <source>
        <dbReference type="Proteomes" id="UP000608890"/>
    </source>
</evidence>
<dbReference type="Gene3D" id="2.30.40.10">
    <property type="entry name" value="Urease, subunit C, domain 1"/>
    <property type="match status" value="1"/>
</dbReference>
<dbReference type="AlphaFoldDB" id="A0A917UA69"/>
<dbReference type="SUPFAM" id="SSF51338">
    <property type="entry name" value="Composite domain of metallo-dependent hydrolases"/>
    <property type="match status" value="1"/>
</dbReference>
<accession>A0A917UA69</accession>
<reference evidence="2" key="2">
    <citation type="submission" date="2020-09" db="EMBL/GenBank/DDBJ databases">
        <authorList>
            <person name="Sun Q."/>
            <person name="Zhou Y."/>
        </authorList>
    </citation>
    <scope>NUCLEOTIDE SEQUENCE</scope>
    <source>
        <strain evidence="2">CGMCC 4.7312</strain>
    </source>
</reference>
<feature type="domain" description="Amidohydrolase-related" evidence="1">
    <location>
        <begin position="50"/>
        <end position="336"/>
    </location>
</feature>
<dbReference type="Pfam" id="PF01979">
    <property type="entry name" value="Amidohydro_1"/>
    <property type="match status" value="1"/>
</dbReference>
<evidence type="ECO:0000259" key="1">
    <source>
        <dbReference type="Pfam" id="PF01979"/>
    </source>
</evidence>
<organism evidence="2 3">
    <name type="scientific">Micromonospora sonchi</name>
    <dbReference type="NCBI Taxonomy" id="1763543"/>
    <lineage>
        <taxon>Bacteria</taxon>
        <taxon>Bacillati</taxon>
        <taxon>Actinomycetota</taxon>
        <taxon>Actinomycetes</taxon>
        <taxon>Micromonosporales</taxon>
        <taxon>Micromonosporaceae</taxon>
        <taxon>Micromonospora</taxon>
    </lineage>
</organism>
<dbReference type="InterPro" id="IPR020043">
    <property type="entry name" value="Deacetylase_Atu3266-like"/>
</dbReference>
<name>A0A917UA69_9ACTN</name>
<evidence type="ECO:0000313" key="2">
    <source>
        <dbReference type="EMBL" id="GGM65975.1"/>
    </source>
</evidence>
<reference evidence="2" key="1">
    <citation type="journal article" date="2014" name="Int. J. Syst. Evol. Microbiol.">
        <title>Complete genome sequence of Corynebacterium casei LMG S-19264T (=DSM 44701T), isolated from a smear-ripened cheese.</title>
        <authorList>
            <consortium name="US DOE Joint Genome Institute (JGI-PGF)"/>
            <person name="Walter F."/>
            <person name="Albersmeier A."/>
            <person name="Kalinowski J."/>
            <person name="Ruckert C."/>
        </authorList>
    </citation>
    <scope>NUCLEOTIDE SEQUENCE</scope>
    <source>
        <strain evidence="2">CGMCC 4.7312</strain>
    </source>
</reference>
<comment type="caution">
    <text evidence="2">The sequence shown here is derived from an EMBL/GenBank/DDBJ whole genome shotgun (WGS) entry which is preliminary data.</text>
</comment>
<dbReference type="EMBL" id="BMNB01000048">
    <property type="protein sequence ID" value="GGM65975.1"/>
    <property type="molecule type" value="Genomic_DNA"/>
</dbReference>
<proteinExistence type="predicted"/>
<dbReference type="SUPFAM" id="SSF51556">
    <property type="entry name" value="Metallo-dependent hydrolases"/>
    <property type="match status" value="1"/>
</dbReference>
<dbReference type="Gene3D" id="3.20.20.140">
    <property type="entry name" value="Metal-dependent hydrolases"/>
    <property type="match status" value="1"/>
</dbReference>
<dbReference type="Proteomes" id="UP000608890">
    <property type="component" value="Unassembled WGS sequence"/>
</dbReference>
<gene>
    <name evidence="2" type="ORF">GCM10011608_59060</name>
</gene>
<dbReference type="InterPro" id="IPR006680">
    <property type="entry name" value="Amidohydro-rel"/>
</dbReference>
<dbReference type="PANTHER" id="PTHR42717:SF1">
    <property type="entry name" value="IMIDAZOLONEPROPIONASE AND RELATED AMIDOHYDROLASES"/>
    <property type="match status" value="1"/>
</dbReference>
<sequence>MRERLVLRGGLVLDPVAEVFRPGEVHLAGDRVVAGDVDGPARVVDVTGLLVTPGLVDLHTHVFAGQDLGVDADTIGAGSGVTTFVDAGSAGGHLIDAFRMTSVAGRRSRVRVWLNIASIGTTSIRLAGELTTLAYCDERVAVEAARRHRDLVIGVKIRASHDVGGPHGPVAMARARRVADELGLPLMVHLGPAPCPVDDIMAALRAGDVLTHCCTGFAGNEIVAGGRLRASVRAARDRGVRLDVGHGMSGFDVRVARAMLAEGVLPDSISSDLHAYSQPLVGTLPDVLSRFLALGMNEAQAFARATLAPAAIAGLADTGVGTLRAGAPADVAVFRLVDMPDGIDWRDGHGNNFRGRIRLEPVLTVASGIVVLDRTAGAG</sequence>
<dbReference type="InterPro" id="IPR011059">
    <property type="entry name" value="Metal-dep_hydrolase_composite"/>
</dbReference>
<dbReference type="GO" id="GO:0016810">
    <property type="term" value="F:hydrolase activity, acting on carbon-nitrogen (but not peptide) bonds"/>
    <property type="evidence" value="ECO:0007669"/>
    <property type="project" value="InterPro"/>
</dbReference>
<dbReference type="InterPro" id="IPR032466">
    <property type="entry name" value="Metal_Hydrolase"/>
</dbReference>
<keyword evidence="3" id="KW-1185">Reference proteome</keyword>
<dbReference type="PANTHER" id="PTHR42717">
    <property type="entry name" value="DIHYDROOROTASE-RELATED"/>
    <property type="match status" value="1"/>
</dbReference>
<protein>
    <submittedName>
        <fullName evidence="2">Amidohydrolase</fullName>
    </submittedName>
</protein>